<dbReference type="Proteomes" id="UP001335737">
    <property type="component" value="Unassembled WGS sequence"/>
</dbReference>
<proteinExistence type="predicted"/>
<keyword evidence="1" id="KW-0472">Membrane</keyword>
<dbReference type="InterPro" id="IPR041401">
    <property type="entry name" value="TseB-like_dom"/>
</dbReference>
<evidence type="ECO:0000256" key="1">
    <source>
        <dbReference type="SAM" id="Phobius"/>
    </source>
</evidence>
<feature type="transmembrane region" description="Helical" evidence="1">
    <location>
        <begin position="12"/>
        <end position="35"/>
    </location>
</feature>
<dbReference type="Gene3D" id="3.10.450.40">
    <property type="match status" value="2"/>
</dbReference>
<organism evidence="3 4">
    <name type="scientific">Virgibacillus tibetensis</name>
    <dbReference type="NCBI Taxonomy" id="3042313"/>
    <lineage>
        <taxon>Bacteria</taxon>
        <taxon>Bacillati</taxon>
        <taxon>Bacillota</taxon>
        <taxon>Bacilli</taxon>
        <taxon>Bacillales</taxon>
        <taxon>Bacillaceae</taxon>
        <taxon>Virgibacillus</taxon>
    </lineage>
</organism>
<dbReference type="EMBL" id="JARZFX010000001">
    <property type="protein sequence ID" value="MEC5422491.1"/>
    <property type="molecule type" value="Genomic_DNA"/>
</dbReference>
<evidence type="ECO:0000313" key="4">
    <source>
        <dbReference type="Proteomes" id="UP001335737"/>
    </source>
</evidence>
<sequence length="174" mass="20478">MKYLRYTGFNWFKWSLLIISLIAIVCFIAGIFLYLDLKESKYAGQDQTAEQILRATSITEIDKIEQFNGAEAYHVIFGKNDKNEEKIIFYPLEGNEKNLTTIDQSEIVTEQSVLQQIQQACTNCELIKILPALVNDEVLWEITYIDNSSRYVMEYVSIYDGSQYEQYRFRRMFK</sequence>
<dbReference type="Pfam" id="PF17881">
    <property type="entry name" value="TseB"/>
    <property type="match status" value="1"/>
</dbReference>
<keyword evidence="4" id="KW-1185">Reference proteome</keyword>
<name>A0ABU6KBG7_9BACI</name>
<evidence type="ECO:0000259" key="2">
    <source>
        <dbReference type="Pfam" id="PF17881"/>
    </source>
</evidence>
<protein>
    <submittedName>
        <fullName evidence="3">DUF5590 domain-containing protein</fullName>
    </submittedName>
</protein>
<evidence type="ECO:0000313" key="3">
    <source>
        <dbReference type="EMBL" id="MEC5422491.1"/>
    </source>
</evidence>
<gene>
    <name evidence="3" type="ORF">QGM71_03160</name>
</gene>
<dbReference type="InterPro" id="IPR046350">
    <property type="entry name" value="Cystatin_sf"/>
</dbReference>
<dbReference type="SUPFAM" id="SSF54403">
    <property type="entry name" value="Cystatin/monellin"/>
    <property type="match status" value="2"/>
</dbReference>
<comment type="caution">
    <text evidence="3">The sequence shown here is derived from an EMBL/GenBank/DDBJ whole genome shotgun (WGS) entry which is preliminary data.</text>
</comment>
<accession>A0ABU6KBG7</accession>
<reference evidence="3 4" key="1">
    <citation type="journal article" date="2024" name="Int. J. Syst. Evol. Microbiol.">
        <title>Virgibacillus tibetensis sp. nov., isolated from salt lake on the Tibetan Plateau of China.</title>
        <authorList>
            <person name="Phurbu D."/>
            <person name="Liu Z.-X."/>
            <person name="Wang R."/>
            <person name="Zheng Y.-Y."/>
            <person name="Liu H.-C."/>
            <person name="Zhou Y.-G."/>
            <person name="Yu Y.-J."/>
            <person name="Li A.-H."/>
        </authorList>
    </citation>
    <scope>NUCLEOTIDE SEQUENCE [LARGE SCALE GENOMIC DNA]</scope>
    <source>
        <strain evidence="3 4">C22-A2</strain>
    </source>
</reference>
<keyword evidence="1" id="KW-1133">Transmembrane helix</keyword>
<keyword evidence="1" id="KW-0812">Transmembrane</keyword>
<dbReference type="RefSeq" id="WP_327606053.1">
    <property type="nucleotide sequence ID" value="NZ_JARZFX010000001.1"/>
</dbReference>
<feature type="domain" description="Cell wall elongation regulator TseB-like" evidence="2">
    <location>
        <begin position="47"/>
        <end position="91"/>
    </location>
</feature>